<comment type="similarity">
    <text evidence="3">Belongs to the skp family.</text>
</comment>
<dbReference type="PANTHER" id="PTHR35089:SF1">
    <property type="entry name" value="CHAPERONE PROTEIN SKP"/>
    <property type="match status" value="1"/>
</dbReference>
<accession>A0A411WHF7</accession>
<evidence type="ECO:0000256" key="2">
    <source>
        <dbReference type="ARBA" id="ARBA00022729"/>
    </source>
</evidence>
<keyword evidence="2" id="KW-0732">Signal</keyword>
<dbReference type="InterPro" id="IPR005632">
    <property type="entry name" value="Chaperone_Skp"/>
</dbReference>
<dbReference type="KEGG" id="prag:EKN56_04090"/>
<dbReference type="OrthoDB" id="7061584at2"/>
<evidence type="ECO:0000256" key="1">
    <source>
        <dbReference type="ARBA" id="ARBA00018026"/>
    </source>
</evidence>
<name>A0A411WHF7_9GAMM</name>
<dbReference type="Proteomes" id="UP000293154">
    <property type="component" value="Chromosome"/>
</dbReference>
<evidence type="ECO:0000256" key="4">
    <source>
        <dbReference type="SAM" id="MobiDB-lite"/>
    </source>
</evidence>
<dbReference type="GO" id="GO:0050821">
    <property type="term" value="P:protein stabilization"/>
    <property type="evidence" value="ECO:0007669"/>
    <property type="project" value="TreeGrafter"/>
</dbReference>
<evidence type="ECO:0000313" key="5">
    <source>
        <dbReference type="EMBL" id="QBH95653.1"/>
    </source>
</evidence>
<evidence type="ECO:0000256" key="3">
    <source>
        <dbReference type="PIRNR" id="PIRNR002094"/>
    </source>
</evidence>
<dbReference type="InterPro" id="IPR024930">
    <property type="entry name" value="Skp_dom_sf"/>
</dbReference>
<reference evidence="5 6" key="1">
    <citation type="submission" date="2019-03" db="EMBL/GenBank/DDBJ databases">
        <title>Pragia sp. nov. isolated from the gut tract of Carduelis flavirostris.</title>
        <authorList>
            <person name="Ge Y."/>
        </authorList>
    </citation>
    <scope>NUCLEOTIDE SEQUENCE [LARGE SCALE GENOMIC DNA]</scope>
    <source>
        <strain evidence="5 6">CF-458</strain>
    </source>
</reference>
<gene>
    <name evidence="5" type="ORF">EKN56_04090</name>
</gene>
<evidence type="ECO:0000313" key="6">
    <source>
        <dbReference type="Proteomes" id="UP000293154"/>
    </source>
</evidence>
<dbReference type="SMART" id="SM00935">
    <property type="entry name" value="OmpH"/>
    <property type="match status" value="1"/>
</dbReference>
<dbReference type="AlphaFoldDB" id="A0A411WHF7"/>
<dbReference type="GO" id="GO:0051082">
    <property type="term" value="F:unfolded protein binding"/>
    <property type="evidence" value="ECO:0007669"/>
    <property type="project" value="InterPro"/>
</dbReference>
<dbReference type="Gene3D" id="3.30.910.20">
    <property type="entry name" value="Skp domain"/>
    <property type="match status" value="1"/>
</dbReference>
<feature type="region of interest" description="Disordered" evidence="4">
    <location>
        <begin position="1"/>
        <end position="28"/>
    </location>
</feature>
<organism evidence="5 6">
    <name type="scientific">Limnobaculum zhutongyuii</name>
    <dbReference type="NCBI Taxonomy" id="2498113"/>
    <lineage>
        <taxon>Bacteria</taxon>
        <taxon>Pseudomonadati</taxon>
        <taxon>Pseudomonadota</taxon>
        <taxon>Gammaproteobacteria</taxon>
        <taxon>Enterobacterales</taxon>
        <taxon>Budviciaceae</taxon>
        <taxon>Limnobaculum</taxon>
    </lineage>
</organism>
<sequence length="201" mass="21889">MREIGQNSSSSTLVPPGNRSELGSNKQRVQLDSNYSKEFKLKKWLCAAGLGLAMVASAGVQAADKVAVVDVMSILQKMPEREAVAKKLESEFKSRATALQSEEKAAQDKVKKLQTSGGSMKAADRTKLENDIKAFQQKAAAFTQDSRRREAEEMNKLVAKVQDAVKTVAEKDGYSVVVKADAAFYVNSDSDITEKVLAQVK</sequence>
<proteinExistence type="inferred from homology"/>
<dbReference type="EMBL" id="CP034752">
    <property type="protein sequence ID" value="QBH95653.1"/>
    <property type="molecule type" value="Genomic_DNA"/>
</dbReference>
<feature type="compositionally biased region" description="Polar residues" evidence="4">
    <location>
        <begin position="1"/>
        <end position="13"/>
    </location>
</feature>
<dbReference type="GO" id="GO:0005829">
    <property type="term" value="C:cytosol"/>
    <property type="evidence" value="ECO:0007669"/>
    <property type="project" value="TreeGrafter"/>
</dbReference>
<dbReference type="Pfam" id="PF03938">
    <property type="entry name" value="OmpH"/>
    <property type="match status" value="1"/>
</dbReference>
<keyword evidence="6" id="KW-1185">Reference proteome</keyword>
<dbReference type="SUPFAM" id="SSF111384">
    <property type="entry name" value="OmpH-like"/>
    <property type="match status" value="1"/>
</dbReference>
<protein>
    <recommendedName>
        <fullName evidence="1">Chaperone protein Skp</fullName>
    </recommendedName>
</protein>
<feature type="region of interest" description="Disordered" evidence="4">
    <location>
        <begin position="99"/>
        <end position="123"/>
    </location>
</feature>
<feature type="compositionally biased region" description="Basic and acidic residues" evidence="4">
    <location>
        <begin position="101"/>
        <end position="111"/>
    </location>
</feature>
<dbReference type="PANTHER" id="PTHR35089">
    <property type="entry name" value="CHAPERONE PROTEIN SKP"/>
    <property type="match status" value="1"/>
</dbReference>
<dbReference type="PIRSF" id="PIRSF002094">
    <property type="entry name" value="OMP26_Skp"/>
    <property type="match status" value="1"/>
</dbReference>